<protein>
    <submittedName>
        <fullName evidence="1">Uncharacterized protein</fullName>
    </submittedName>
</protein>
<reference evidence="1 2" key="1">
    <citation type="submission" date="2020-09" db="EMBL/GenBank/DDBJ databases">
        <title>De no assembly of potato wild relative species, Solanum commersonii.</title>
        <authorList>
            <person name="Cho K."/>
        </authorList>
    </citation>
    <scope>NUCLEOTIDE SEQUENCE [LARGE SCALE GENOMIC DNA]</scope>
    <source>
        <strain evidence="1">LZ3.2</strain>
        <tissue evidence="1">Leaf</tissue>
    </source>
</reference>
<organism evidence="1 2">
    <name type="scientific">Solanum commersonii</name>
    <name type="common">Commerson's wild potato</name>
    <name type="synonym">Commerson's nightshade</name>
    <dbReference type="NCBI Taxonomy" id="4109"/>
    <lineage>
        <taxon>Eukaryota</taxon>
        <taxon>Viridiplantae</taxon>
        <taxon>Streptophyta</taxon>
        <taxon>Embryophyta</taxon>
        <taxon>Tracheophyta</taxon>
        <taxon>Spermatophyta</taxon>
        <taxon>Magnoliopsida</taxon>
        <taxon>eudicotyledons</taxon>
        <taxon>Gunneridae</taxon>
        <taxon>Pentapetalae</taxon>
        <taxon>asterids</taxon>
        <taxon>lamiids</taxon>
        <taxon>Solanales</taxon>
        <taxon>Solanaceae</taxon>
        <taxon>Solanoideae</taxon>
        <taxon>Solaneae</taxon>
        <taxon>Solanum</taxon>
    </lineage>
</organism>
<evidence type="ECO:0000313" key="1">
    <source>
        <dbReference type="EMBL" id="KAG5569886.1"/>
    </source>
</evidence>
<accession>A0A9J5W444</accession>
<dbReference type="AlphaFoldDB" id="A0A9J5W444"/>
<comment type="caution">
    <text evidence="1">The sequence shown here is derived from an EMBL/GenBank/DDBJ whole genome shotgun (WGS) entry which is preliminary data.</text>
</comment>
<evidence type="ECO:0000313" key="2">
    <source>
        <dbReference type="Proteomes" id="UP000824120"/>
    </source>
</evidence>
<dbReference type="Proteomes" id="UP000824120">
    <property type="component" value="Chromosome 12"/>
</dbReference>
<sequence>MTSAKMLFFCFFIRLKISRKDNVPPHTVFHQIGWGGILMMLRKKGSCDCESSTLFVWMIDSQLLNLKVLFCRPRSQFEFMKADSCSLLQKSTKSVEQIIFCHETL</sequence>
<gene>
    <name evidence="1" type="ORF">H5410_059652</name>
</gene>
<proteinExistence type="predicted"/>
<dbReference type="EMBL" id="JACXVP010000012">
    <property type="protein sequence ID" value="KAG5569886.1"/>
    <property type="molecule type" value="Genomic_DNA"/>
</dbReference>
<name>A0A9J5W444_SOLCO</name>
<keyword evidence="2" id="KW-1185">Reference proteome</keyword>